<dbReference type="OrthoDB" id="2152029at2759"/>
<name>A0A553I3Y8_9PEZI</name>
<dbReference type="Pfam" id="PF07859">
    <property type="entry name" value="Abhydrolase_3"/>
    <property type="match status" value="1"/>
</dbReference>
<evidence type="ECO:0000256" key="3">
    <source>
        <dbReference type="ARBA" id="ARBA00022723"/>
    </source>
</evidence>
<dbReference type="InterPro" id="IPR052347">
    <property type="entry name" value="Isochorismatase_Nicotinamidase"/>
</dbReference>
<dbReference type="InterPro" id="IPR013094">
    <property type="entry name" value="AB_hydrolase_3"/>
</dbReference>
<dbReference type="PANTHER" id="PTHR11080">
    <property type="entry name" value="PYRAZINAMIDASE/NICOTINAMIDASE"/>
    <property type="match status" value="1"/>
</dbReference>
<evidence type="ECO:0000259" key="9">
    <source>
        <dbReference type="Pfam" id="PF00857"/>
    </source>
</evidence>
<dbReference type="PANTHER" id="PTHR11080:SF2">
    <property type="entry name" value="LD05707P"/>
    <property type="match status" value="1"/>
</dbReference>
<dbReference type="EMBL" id="VFLP01000018">
    <property type="protein sequence ID" value="TRX94920.1"/>
    <property type="molecule type" value="Genomic_DNA"/>
</dbReference>
<dbReference type="GO" id="GO:0046872">
    <property type="term" value="F:metal ion binding"/>
    <property type="evidence" value="ECO:0007669"/>
    <property type="project" value="UniProtKB-KW"/>
</dbReference>
<organism evidence="11 12">
    <name type="scientific">Xylaria flabelliformis</name>
    <dbReference type="NCBI Taxonomy" id="2512241"/>
    <lineage>
        <taxon>Eukaryota</taxon>
        <taxon>Fungi</taxon>
        <taxon>Dikarya</taxon>
        <taxon>Ascomycota</taxon>
        <taxon>Pezizomycotina</taxon>
        <taxon>Sordariomycetes</taxon>
        <taxon>Xylariomycetidae</taxon>
        <taxon>Xylariales</taxon>
        <taxon>Xylariaceae</taxon>
        <taxon>Xylaria</taxon>
    </lineage>
</organism>
<dbReference type="GO" id="GO:0019363">
    <property type="term" value="P:pyridine nucleotide biosynthetic process"/>
    <property type="evidence" value="ECO:0007669"/>
    <property type="project" value="UniProtKB-KW"/>
</dbReference>
<evidence type="ECO:0000256" key="8">
    <source>
        <dbReference type="PROSITE-ProRule" id="PRU10038"/>
    </source>
</evidence>
<dbReference type="Pfam" id="PF00857">
    <property type="entry name" value="Isochorismatase"/>
    <property type="match status" value="1"/>
</dbReference>
<proteinExistence type="inferred from homology"/>
<keyword evidence="2" id="KW-0662">Pyridine nucleotide biosynthesis</keyword>
<dbReference type="InterPro" id="IPR000868">
    <property type="entry name" value="Isochorismatase-like_dom"/>
</dbReference>
<evidence type="ECO:0000256" key="7">
    <source>
        <dbReference type="ARBA" id="ARBA00043224"/>
    </source>
</evidence>
<dbReference type="CDD" id="cd01011">
    <property type="entry name" value="nicotinamidase"/>
    <property type="match status" value="1"/>
</dbReference>
<dbReference type="EC" id="3.5.1.19" evidence="6"/>
<evidence type="ECO:0000313" key="11">
    <source>
        <dbReference type="EMBL" id="TRX94920.1"/>
    </source>
</evidence>
<dbReference type="SUPFAM" id="SSF52499">
    <property type="entry name" value="Isochorismatase-like hydrolases"/>
    <property type="match status" value="1"/>
</dbReference>
<keyword evidence="3" id="KW-0479">Metal-binding</keyword>
<comment type="pathway">
    <text evidence="5">Cofactor biosynthesis; nicotinate biosynthesis; nicotinate from nicotinamide: step 1/1.</text>
</comment>
<evidence type="ECO:0000259" key="10">
    <source>
        <dbReference type="Pfam" id="PF07859"/>
    </source>
</evidence>
<evidence type="ECO:0000256" key="2">
    <source>
        <dbReference type="ARBA" id="ARBA00022642"/>
    </source>
</evidence>
<dbReference type="GO" id="GO:0008936">
    <property type="term" value="F:nicotinamidase activity"/>
    <property type="evidence" value="ECO:0007669"/>
    <property type="project" value="UniProtKB-EC"/>
</dbReference>
<evidence type="ECO:0000313" key="12">
    <source>
        <dbReference type="Proteomes" id="UP000319160"/>
    </source>
</evidence>
<gene>
    <name evidence="11" type="ORF">FHL15_004005</name>
</gene>
<sequence>MPTVTFPGRPLVSYPVLSLFYKVFCYGTILARLPLWVLKFSFRRGRPLPTWSFRQSLANRVFAELINVMSHVEMPIPLSLEPGKEKDRWETLEPFPKDLYRGPLESKSVEPAIIGGTWYPQKPADPAEAGPIVLHIHGGAFVVGDGRTQMMGATFDLFFKHGKVGPIFSPQYRLSSRPTPAPFPAALQDSLTSYLYLVRTLGIPGSNITISGDSAGGNLVIALLRYLVEYPELGIPQPKCAAILNPWVAPVKYLWPEIVITSNPNYNSDYLGAALCRWGAKTYIGDAPPEHPYIVPLGHPFKTPVPMLVTFGEAEILAIDGVEWIREMDRVKGNQLETYIEPDAPHDTLLVGHILGFQESSAKVAQKYGKPFTPLDLKCVKTDSNFVSNLAIVVISTKKLNLQPGLVEIEATGVAASNSRITTFVKSFINMEDDFKPALIVVDLQEDFCPPNGSLAVTNGRDVAEPINKLLELPFKLKVATKDWHPQDHISFAANHPGKQPYVDFVTIVNPDNVTESYSSRLWPVHCVQGTTGAELLPELDVGKLDKIIEKGTDVRVEMYSPFYDPFTSPRVSDSGLASLLRDHAVTDVYVVGLAGDYCVKCCAEDAAKEGFRTYLIEEATRPVDAANWPECKKSIEGSGAKIVSMKDPEVLRLMTAQ</sequence>
<feature type="domain" description="Isochorismatase-like" evidence="9">
    <location>
        <begin position="438"/>
        <end position="647"/>
    </location>
</feature>
<dbReference type="SUPFAM" id="SSF53474">
    <property type="entry name" value="alpha/beta-Hydrolases"/>
    <property type="match status" value="1"/>
</dbReference>
<evidence type="ECO:0000256" key="6">
    <source>
        <dbReference type="ARBA" id="ARBA00039017"/>
    </source>
</evidence>
<feature type="domain" description="Alpha/beta hydrolase fold-3" evidence="10">
    <location>
        <begin position="133"/>
        <end position="348"/>
    </location>
</feature>
<dbReference type="InterPro" id="IPR029058">
    <property type="entry name" value="AB_hydrolase_fold"/>
</dbReference>
<reference evidence="12" key="1">
    <citation type="submission" date="2019-06" db="EMBL/GenBank/DDBJ databases">
        <title>Draft genome sequence of the griseofulvin-producing fungus Xylaria cubensis strain G536.</title>
        <authorList>
            <person name="Mead M.E."/>
            <person name="Raja H.A."/>
            <person name="Steenwyk J.L."/>
            <person name="Knowles S.L."/>
            <person name="Oberlies N.H."/>
            <person name="Rokas A."/>
        </authorList>
    </citation>
    <scope>NUCLEOTIDE SEQUENCE [LARGE SCALE GENOMIC DNA]</scope>
    <source>
        <strain evidence="12">G536</strain>
    </source>
</reference>
<accession>A0A553I3Y8</accession>
<dbReference type="Proteomes" id="UP000319160">
    <property type="component" value="Unassembled WGS sequence"/>
</dbReference>
<dbReference type="Gene3D" id="3.40.50.1820">
    <property type="entry name" value="alpha/beta hydrolase"/>
    <property type="match status" value="1"/>
</dbReference>
<dbReference type="AlphaFoldDB" id="A0A553I3Y8"/>
<protein>
    <recommendedName>
        <fullName evidence="6">nicotinamidase</fullName>
        <ecNumber evidence="6">3.5.1.19</ecNumber>
    </recommendedName>
    <alternativeName>
        <fullName evidence="7">Nicotinamide deamidase</fullName>
    </alternativeName>
</protein>
<evidence type="ECO:0000256" key="1">
    <source>
        <dbReference type="ARBA" id="ARBA00006336"/>
    </source>
</evidence>
<keyword evidence="4" id="KW-0378">Hydrolase</keyword>
<keyword evidence="12" id="KW-1185">Reference proteome</keyword>
<dbReference type="InterPro" id="IPR036380">
    <property type="entry name" value="Isochorismatase-like_sf"/>
</dbReference>
<evidence type="ECO:0000256" key="5">
    <source>
        <dbReference type="ARBA" id="ARBA00037900"/>
    </source>
</evidence>
<dbReference type="Gene3D" id="3.40.50.850">
    <property type="entry name" value="Isochorismatase-like"/>
    <property type="match status" value="1"/>
</dbReference>
<feature type="active site" evidence="8">
    <location>
        <position position="214"/>
    </location>
</feature>
<evidence type="ECO:0000256" key="4">
    <source>
        <dbReference type="ARBA" id="ARBA00022801"/>
    </source>
</evidence>
<dbReference type="InterPro" id="IPR033140">
    <property type="entry name" value="Lipase_GDXG_put_SER_AS"/>
</dbReference>
<comment type="similarity">
    <text evidence="1">Belongs to the isochorismatase family.</text>
</comment>
<dbReference type="STRING" id="2512241.A0A553I3Y8"/>
<comment type="caution">
    <text evidence="11">The sequence shown here is derived from an EMBL/GenBank/DDBJ whole genome shotgun (WGS) entry which is preliminary data.</text>
</comment>
<dbReference type="PROSITE" id="PS01174">
    <property type="entry name" value="LIPASE_GDXG_SER"/>
    <property type="match status" value="1"/>
</dbReference>